<proteinExistence type="predicted"/>
<comment type="caution">
    <text evidence="1">The sequence shown here is derived from an EMBL/GenBank/DDBJ whole genome shotgun (WGS) entry which is preliminary data.</text>
</comment>
<keyword evidence="2" id="KW-1185">Reference proteome</keyword>
<dbReference type="OrthoDB" id="1201186at2"/>
<gene>
    <name evidence="1" type="ORF">GJV76_10065</name>
</gene>
<accession>A0A6I3LKW1</accession>
<reference evidence="1 2" key="1">
    <citation type="submission" date="2019-11" db="EMBL/GenBank/DDBJ databases">
        <title>Genome of Strain BIT-d1.</title>
        <authorList>
            <person name="Yang Y."/>
        </authorList>
    </citation>
    <scope>NUCLEOTIDE SEQUENCE [LARGE SCALE GENOMIC DNA]</scope>
    <source>
        <strain evidence="1 2">BIT-d1</strain>
    </source>
</reference>
<sequence>MKKTLVLFTTIVLITSCSKSDINNSNPYLPSQNVSLSIPLSYADNLRYPGGVYVDRSAQAGISGVAIYSSNGMNEYYSYELTCPNHHIQADGSSILIQDPTRKTFFYCTATHLHNGEKVSYDIATGAWGRPVGIKLKYALKAYPDTQKKGDVIYVKY</sequence>
<dbReference type="RefSeq" id="WP_155092490.1">
    <property type="nucleotide sequence ID" value="NZ_CP102754.1"/>
</dbReference>
<name>A0A6I3LKW1_9FLAO</name>
<dbReference type="EMBL" id="WMJX01000020">
    <property type="protein sequence ID" value="MTG98464.1"/>
    <property type="molecule type" value="Genomic_DNA"/>
</dbReference>
<evidence type="ECO:0000313" key="1">
    <source>
        <dbReference type="EMBL" id="MTG98464.1"/>
    </source>
</evidence>
<organism evidence="1 2">
    <name type="scientific">Myroides albus</name>
    <dbReference type="NCBI Taxonomy" id="2562892"/>
    <lineage>
        <taxon>Bacteria</taxon>
        <taxon>Pseudomonadati</taxon>
        <taxon>Bacteroidota</taxon>
        <taxon>Flavobacteriia</taxon>
        <taxon>Flavobacteriales</taxon>
        <taxon>Flavobacteriaceae</taxon>
        <taxon>Myroides</taxon>
    </lineage>
</organism>
<dbReference type="AlphaFoldDB" id="A0A6I3LKW1"/>
<dbReference type="Proteomes" id="UP000438760">
    <property type="component" value="Unassembled WGS sequence"/>
</dbReference>
<evidence type="ECO:0000313" key="2">
    <source>
        <dbReference type="Proteomes" id="UP000438760"/>
    </source>
</evidence>
<dbReference type="PROSITE" id="PS51257">
    <property type="entry name" value="PROKAR_LIPOPROTEIN"/>
    <property type="match status" value="1"/>
</dbReference>
<protein>
    <submittedName>
        <fullName evidence="1">Uncharacterized protein</fullName>
    </submittedName>
</protein>